<evidence type="ECO:0000313" key="2">
    <source>
        <dbReference type="EMBL" id="PWI64195.1"/>
    </source>
</evidence>
<evidence type="ECO:0000313" key="3">
    <source>
        <dbReference type="Proteomes" id="UP000245956"/>
    </source>
</evidence>
<feature type="compositionally biased region" description="Basic and acidic residues" evidence="1">
    <location>
        <begin position="53"/>
        <end position="65"/>
    </location>
</feature>
<organism evidence="2 3">
    <name type="scientific">Purpureocillium lilacinum</name>
    <name type="common">Paecilomyces lilacinus</name>
    <dbReference type="NCBI Taxonomy" id="33203"/>
    <lineage>
        <taxon>Eukaryota</taxon>
        <taxon>Fungi</taxon>
        <taxon>Dikarya</taxon>
        <taxon>Ascomycota</taxon>
        <taxon>Pezizomycotina</taxon>
        <taxon>Sordariomycetes</taxon>
        <taxon>Hypocreomycetidae</taxon>
        <taxon>Hypocreales</taxon>
        <taxon>Ophiocordycipitaceae</taxon>
        <taxon>Purpureocillium</taxon>
    </lineage>
</organism>
<name>A0A2U3DPN0_PURLI</name>
<gene>
    <name evidence="2" type="ORF">PCL_12058</name>
</gene>
<sequence>MIFRKNSDIPLSAPRRLLAEPFYTRHLVLAHRLQPYGTPVSKHASQRPHHPVKARDRPTAHESVPRSRVPPLQRALGIFDRSVFRLTRCRPRLQYRRALSPSRAHLVSDRALALELQKARQRVGAWETLWPPTQEAQLMHLIRPPAWSDPTDTASSPSAYEHPSPMLQPYEGSPEGDICVTWAVDHECLSPETNAMLTALCERRRSRDPSIPASLSSASRGGALWGKSPKLQRAEPLNAGPFEWGALREEGPPWRCLSRVLSPPQWCKIRRRRQSFPSTRQDGPFPHSFNRLITHYSQPPKPQGSDWGTRLYSPIQSRADRELSGACWWRGPSTALPSGEKVHGFQCCRDR</sequence>
<comment type="caution">
    <text evidence="2">The sequence shown here is derived from an EMBL/GenBank/DDBJ whole genome shotgun (WGS) entry which is preliminary data.</text>
</comment>
<proteinExistence type="predicted"/>
<reference evidence="2 3" key="1">
    <citation type="journal article" date="2016" name="Front. Microbiol.">
        <title>Genome and transcriptome sequences reveal the specific parasitism of the nematophagous Purpureocillium lilacinum 36-1.</title>
        <authorList>
            <person name="Xie J."/>
            <person name="Li S."/>
            <person name="Mo C."/>
            <person name="Xiao X."/>
            <person name="Peng D."/>
            <person name="Wang G."/>
            <person name="Xiao Y."/>
        </authorList>
    </citation>
    <scope>NUCLEOTIDE SEQUENCE [LARGE SCALE GENOMIC DNA]</scope>
    <source>
        <strain evidence="2 3">36-1</strain>
    </source>
</reference>
<protein>
    <submittedName>
        <fullName evidence="2">Uncharacterized protein</fullName>
    </submittedName>
</protein>
<dbReference type="EMBL" id="LCWV01000082">
    <property type="protein sequence ID" value="PWI64195.1"/>
    <property type="molecule type" value="Genomic_DNA"/>
</dbReference>
<accession>A0A2U3DPN0</accession>
<feature type="region of interest" description="Disordered" evidence="1">
    <location>
        <begin position="38"/>
        <end position="68"/>
    </location>
</feature>
<dbReference type="AlphaFoldDB" id="A0A2U3DPN0"/>
<evidence type="ECO:0000256" key="1">
    <source>
        <dbReference type="SAM" id="MobiDB-lite"/>
    </source>
</evidence>
<dbReference type="Proteomes" id="UP000245956">
    <property type="component" value="Unassembled WGS sequence"/>
</dbReference>